<evidence type="ECO:0000259" key="12">
    <source>
        <dbReference type="SMART" id="SM01185"/>
    </source>
</evidence>
<dbReference type="CDD" id="cd05794">
    <property type="entry name" value="S1_EF-P_repeat_2"/>
    <property type="match status" value="1"/>
</dbReference>
<accession>A0A9D9GVN8</accession>
<dbReference type="InterPro" id="IPR012340">
    <property type="entry name" value="NA-bd_OB-fold"/>
</dbReference>
<comment type="function">
    <text evidence="7 8">Involved in peptide bond synthesis. Stimulates efficient translation and peptide-bond synthesis on native or reconstituted 70S ribosomes in vitro. Probably functions indirectly by altering the affinity of the ribosome for aminoacyl-tRNA, thus increasing their reactivity as acceptors for peptidyl transferase.</text>
</comment>
<organism evidence="13 14">
    <name type="scientific">Candidatus Alloenteromonas pullistercoris</name>
    <dbReference type="NCBI Taxonomy" id="2840785"/>
    <lineage>
        <taxon>Bacteria</taxon>
        <taxon>Bacillati</taxon>
        <taxon>Bacillota</taxon>
        <taxon>Bacillota incertae sedis</taxon>
        <taxon>Candidatus Alloenteromonas</taxon>
    </lineage>
</organism>
<evidence type="ECO:0000313" key="13">
    <source>
        <dbReference type="EMBL" id="MBO8426304.1"/>
    </source>
</evidence>
<dbReference type="FunFam" id="2.40.50.140:FF:000004">
    <property type="entry name" value="Elongation factor P"/>
    <property type="match status" value="1"/>
</dbReference>
<dbReference type="HAMAP" id="MF_00141">
    <property type="entry name" value="EF_P"/>
    <property type="match status" value="1"/>
</dbReference>
<dbReference type="InterPro" id="IPR020599">
    <property type="entry name" value="Transl_elong_fac_P/YeiP"/>
</dbReference>
<comment type="similarity">
    <text evidence="3 8 10">Belongs to the elongation factor P family.</text>
</comment>
<dbReference type="Pfam" id="PF09285">
    <property type="entry name" value="Elong-fact-P_C"/>
    <property type="match status" value="1"/>
</dbReference>
<dbReference type="InterPro" id="IPR008991">
    <property type="entry name" value="Translation_prot_SH3-like_sf"/>
</dbReference>
<dbReference type="InterPro" id="IPR011768">
    <property type="entry name" value="Transl_elongation_fac_P"/>
</dbReference>
<dbReference type="AlphaFoldDB" id="A0A9D9GVN8"/>
<evidence type="ECO:0000256" key="9">
    <source>
        <dbReference type="NCBIfam" id="TIGR00038"/>
    </source>
</evidence>
<dbReference type="PIRSF" id="PIRSF005901">
    <property type="entry name" value="EF-P"/>
    <property type="match status" value="1"/>
</dbReference>
<dbReference type="Gene3D" id="2.30.30.30">
    <property type="match status" value="1"/>
</dbReference>
<dbReference type="NCBIfam" id="NF001810">
    <property type="entry name" value="PRK00529.1"/>
    <property type="match status" value="1"/>
</dbReference>
<evidence type="ECO:0000256" key="3">
    <source>
        <dbReference type="ARBA" id="ARBA00009479"/>
    </source>
</evidence>
<dbReference type="InterPro" id="IPR013185">
    <property type="entry name" value="Transl_elong_KOW-like"/>
</dbReference>
<evidence type="ECO:0000256" key="2">
    <source>
        <dbReference type="ARBA" id="ARBA00004815"/>
    </source>
</evidence>
<evidence type="ECO:0000313" key="14">
    <source>
        <dbReference type="Proteomes" id="UP000823634"/>
    </source>
</evidence>
<dbReference type="SUPFAM" id="SSF50249">
    <property type="entry name" value="Nucleic acid-binding proteins"/>
    <property type="match status" value="2"/>
</dbReference>
<dbReference type="PROSITE" id="PS01275">
    <property type="entry name" value="EFP"/>
    <property type="match status" value="1"/>
</dbReference>
<dbReference type="InterPro" id="IPR001059">
    <property type="entry name" value="Transl_elong_P/YeiP_cen"/>
</dbReference>
<comment type="pathway">
    <text evidence="2 8">Protein biosynthesis; polypeptide chain elongation.</text>
</comment>
<reference evidence="13" key="1">
    <citation type="submission" date="2020-10" db="EMBL/GenBank/DDBJ databases">
        <authorList>
            <person name="Gilroy R."/>
        </authorList>
    </citation>
    <scope>NUCLEOTIDE SEQUENCE</scope>
    <source>
        <strain evidence="13">17113</strain>
    </source>
</reference>
<proteinExistence type="inferred from homology"/>
<keyword evidence="5 8" id="KW-0251">Elongation factor</keyword>
<dbReference type="Pfam" id="PF01132">
    <property type="entry name" value="EFP"/>
    <property type="match status" value="1"/>
</dbReference>
<dbReference type="Gene3D" id="2.40.50.140">
    <property type="entry name" value="Nucleic acid-binding proteins"/>
    <property type="match status" value="2"/>
</dbReference>
<dbReference type="InterPro" id="IPR014722">
    <property type="entry name" value="Rib_uL2_dom2"/>
</dbReference>
<feature type="domain" description="Translation elongation factor P/YeiP central" evidence="12">
    <location>
        <begin position="67"/>
        <end position="121"/>
    </location>
</feature>
<dbReference type="EMBL" id="JADINA010000021">
    <property type="protein sequence ID" value="MBO8426304.1"/>
    <property type="molecule type" value="Genomic_DNA"/>
</dbReference>
<reference evidence="13" key="2">
    <citation type="journal article" date="2021" name="PeerJ">
        <title>Extensive microbial diversity within the chicken gut microbiome revealed by metagenomics and culture.</title>
        <authorList>
            <person name="Gilroy R."/>
            <person name="Ravi A."/>
            <person name="Getino M."/>
            <person name="Pursley I."/>
            <person name="Horton D.L."/>
            <person name="Alikhan N.F."/>
            <person name="Baker D."/>
            <person name="Gharbi K."/>
            <person name="Hall N."/>
            <person name="Watson M."/>
            <person name="Adriaenssens E.M."/>
            <person name="Foster-Nyarko E."/>
            <person name="Jarju S."/>
            <person name="Secka A."/>
            <person name="Antonio M."/>
            <person name="Oren A."/>
            <person name="Chaudhuri R.R."/>
            <person name="La Ragione R."/>
            <person name="Hildebrand F."/>
            <person name="Pallen M.J."/>
        </authorList>
    </citation>
    <scope>NUCLEOTIDE SEQUENCE</scope>
    <source>
        <strain evidence="13">17113</strain>
    </source>
</reference>
<evidence type="ECO:0000256" key="4">
    <source>
        <dbReference type="ARBA" id="ARBA00022490"/>
    </source>
</evidence>
<dbReference type="FunFam" id="2.40.50.140:FF:000009">
    <property type="entry name" value="Elongation factor P"/>
    <property type="match status" value="1"/>
</dbReference>
<dbReference type="GO" id="GO:0043043">
    <property type="term" value="P:peptide biosynthetic process"/>
    <property type="evidence" value="ECO:0007669"/>
    <property type="project" value="InterPro"/>
</dbReference>
<evidence type="ECO:0000256" key="1">
    <source>
        <dbReference type="ARBA" id="ARBA00004496"/>
    </source>
</evidence>
<gene>
    <name evidence="8 13" type="primary">efp</name>
    <name evidence="13" type="ORF">IAC61_03170</name>
</gene>
<keyword evidence="6 8" id="KW-0648">Protein biosynthesis</keyword>
<feature type="domain" description="Elongation factor P C-terminal" evidence="11">
    <location>
        <begin position="129"/>
        <end position="185"/>
    </location>
</feature>
<evidence type="ECO:0000256" key="5">
    <source>
        <dbReference type="ARBA" id="ARBA00022768"/>
    </source>
</evidence>
<comment type="subcellular location">
    <subcellularLocation>
        <location evidence="1 8">Cytoplasm</location>
    </subcellularLocation>
</comment>
<dbReference type="SMART" id="SM00841">
    <property type="entry name" value="Elong-fact-P_C"/>
    <property type="match status" value="1"/>
</dbReference>
<dbReference type="GO" id="GO:0005829">
    <property type="term" value="C:cytosol"/>
    <property type="evidence" value="ECO:0007669"/>
    <property type="project" value="UniProtKB-ARBA"/>
</dbReference>
<comment type="caution">
    <text evidence="13">The sequence shown here is derived from an EMBL/GenBank/DDBJ whole genome shotgun (WGS) entry which is preliminary data.</text>
</comment>
<dbReference type="SUPFAM" id="SSF50104">
    <property type="entry name" value="Translation proteins SH3-like domain"/>
    <property type="match status" value="1"/>
</dbReference>
<keyword evidence="4 8" id="KW-0963">Cytoplasm</keyword>
<dbReference type="PANTHER" id="PTHR30053:SF12">
    <property type="entry name" value="ELONGATION FACTOR P (EF-P) FAMILY PROTEIN"/>
    <property type="match status" value="1"/>
</dbReference>
<dbReference type="Proteomes" id="UP000823634">
    <property type="component" value="Unassembled WGS sequence"/>
</dbReference>
<dbReference type="Pfam" id="PF08207">
    <property type="entry name" value="EFP_N"/>
    <property type="match status" value="1"/>
</dbReference>
<dbReference type="SMART" id="SM01185">
    <property type="entry name" value="EFP"/>
    <property type="match status" value="1"/>
</dbReference>
<protein>
    <recommendedName>
        <fullName evidence="8 9">Elongation factor P</fullName>
        <shortName evidence="8">EF-P</shortName>
    </recommendedName>
</protein>
<name>A0A9D9GVN8_9FIRM</name>
<evidence type="ECO:0000256" key="7">
    <source>
        <dbReference type="ARBA" id="ARBA00025469"/>
    </source>
</evidence>
<dbReference type="NCBIfam" id="TIGR00038">
    <property type="entry name" value="efp"/>
    <property type="match status" value="1"/>
</dbReference>
<dbReference type="GO" id="GO:0003746">
    <property type="term" value="F:translation elongation factor activity"/>
    <property type="evidence" value="ECO:0007669"/>
    <property type="project" value="UniProtKB-UniRule"/>
</dbReference>
<evidence type="ECO:0000259" key="11">
    <source>
        <dbReference type="SMART" id="SM00841"/>
    </source>
</evidence>
<dbReference type="InterPro" id="IPR013852">
    <property type="entry name" value="Transl_elong_P/YeiP_CS"/>
</dbReference>
<evidence type="ECO:0000256" key="10">
    <source>
        <dbReference type="RuleBase" id="RU004389"/>
    </source>
</evidence>
<evidence type="ECO:0000256" key="8">
    <source>
        <dbReference type="HAMAP-Rule" id="MF_00141"/>
    </source>
</evidence>
<sequence>MINVTELRPGNYFIDEGNLYQVIDILLNKTAMRKMVAKLKVKNMRTGAITDLARNSGYGVEDVHVDKKTMQYLYDTGETLCFMDGKTYEQIELPKTNLEHEIPFLAPNSEVTIVSYEDEVLGVNLPSKVALTVVECEPGVRGDTVTNGGSKDAVLETGMKIRVPLFINQGDKVSVDTTTGKYDGRA</sequence>
<evidence type="ECO:0000256" key="6">
    <source>
        <dbReference type="ARBA" id="ARBA00022917"/>
    </source>
</evidence>
<dbReference type="CDD" id="cd04470">
    <property type="entry name" value="S1_EF-P_repeat_1"/>
    <property type="match status" value="1"/>
</dbReference>
<dbReference type="InterPro" id="IPR015365">
    <property type="entry name" value="Elong-fact-P_C"/>
</dbReference>
<dbReference type="PANTHER" id="PTHR30053">
    <property type="entry name" value="ELONGATION FACTOR P"/>
    <property type="match status" value="1"/>
</dbReference>